<dbReference type="SUPFAM" id="SSF51735">
    <property type="entry name" value="NAD(P)-binding Rossmann-fold domains"/>
    <property type="match status" value="1"/>
</dbReference>
<dbReference type="InterPro" id="IPR006140">
    <property type="entry name" value="D-isomer_DH_NAD-bd"/>
</dbReference>
<dbReference type="Proteomes" id="UP000176850">
    <property type="component" value="Unassembled WGS sequence"/>
</dbReference>
<keyword evidence="1 3" id="KW-0560">Oxidoreductase</keyword>
<dbReference type="SUPFAM" id="SSF52283">
    <property type="entry name" value="Formate/glycerate dehydrogenase catalytic domain-like"/>
    <property type="match status" value="1"/>
</dbReference>
<evidence type="ECO:0000256" key="3">
    <source>
        <dbReference type="RuleBase" id="RU003719"/>
    </source>
</evidence>
<dbReference type="GO" id="GO:0005829">
    <property type="term" value="C:cytosol"/>
    <property type="evidence" value="ECO:0007669"/>
    <property type="project" value="TreeGrafter"/>
</dbReference>
<evidence type="ECO:0000256" key="1">
    <source>
        <dbReference type="ARBA" id="ARBA00023002"/>
    </source>
</evidence>
<dbReference type="Gene3D" id="3.40.50.720">
    <property type="entry name" value="NAD(P)-binding Rossmann-like Domain"/>
    <property type="match status" value="2"/>
</dbReference>
<evidence type="ECO:0000256" key="2">
    <source>
        <dbReference type="ARBA" id="ARBA00023027"/>
    </source>
</evidence>
<dbReference type="PANTHER" id="PTHR10996:SF178">
    <property type="entry name" value="2-HYDROXYACID DEHYDROGENASE YGL185C-RELATED"/>
    <property type="match status" value="1"/>
</dbReference>
<evidence type="ECO:0008006" key="8">
    <source>
        <dbReference type="Google" id="ProtNLM"/>
    </source>
</evidence>
<dbReference type="AlphaFoldDB" id="A0A1F7GKD1"/>
<evidence type="ECO:0000313" key="6">
    <source>
        <dbReference type="EMBL" id="OGK19388.1"/>
    </source>
</evidence>
<dbReference type="Pfam" id="PF00389">
    <property type="entry name" value="2-Hacid_dh"/>
    <property type="match status" value="1"/>
</dbReference>
<evidence type="ECO:0000259" key="4">
    <source>
        <dbReference type="Pfam" id="PF00389"/>
    </source>
</evidence>
<proteinExistence type="inferred from homology"/>
<name>A0A1F7GKD1_9BACT</name>
<evidence type="ECO:0000313" key="7">
    <source>
        <dbReference type="Proteomes" id="UP000176850"/>
    </source>
</evidence>
<dbReference type="InterPro" id="IPR006139">
    <property type="entry name" value="D-isomer_2_OHA_DH_cat_dom"/>
</dbReference>
<dbReference type="GO" id="GO:0030267">
    <property type="term" value="F:glyoxylate reductase (NADPH) activity"/>
    <property type="evidence" value="ECO:0007669"/>
    <property type="project" value="TreeGrafter"/>
</dbReference>
<reference evidence="6 7" key="1">
    <citation type="journal article" date="2016" name="Nat. Commun.">
        <title>Thousands of microbial genomes shed light on interconnected biogeochemical processes in an aquifer system.</title>
        <authorList>
            <person name="Anantharaman K."/>
            <person name="Brown C.T."/>
            <person name="Hug L.A."/>
            <person name="Sharon I."/>
            <person name="Castelle C.J."/>
            <person name="Probst A.J."/>
            <person name="Thomas B.C."/>
            <person name="Singh A."/>
            <person name="Wilkins M.J."/>
            <person name="Karaoz U."/>
            <person name="Brodie E.L."/>
            <person name="Williams K.H."/>
            <person name="Hubbard S.S."/>
            <person name="Banfield J.F."/>
        </authorList>
    </citation>
    <scope>NUCLEOTIDE SEQUENCE [LARGE SCALE GENOMIC DNA]</scope>
</reference>
<dbReference type="GO" id="GO:0016618">
    <property type="term" value="F:hydroxypyruvate reductase [NAD(P)H] activity"/>
    <property type="evidence" value="ECO:0007669"/>
    <property type="project" value="TreeGrafter"/>
</dbReference>
<dbReference type="InterPro" id="IPR029752">
    <property type="entry name" value="D-isomer_DH_CS1"/>
</dbReference>
<dbReference type="PROSITE" id="PS00065">
    <property type="entry name" value="D_2_HYDROXYACID_DH_1"/>
    <property type="match status" value="1"/>
</dbReference>
<comment type="similarity">
    <text evidence="3">Belongs to the D-isomer specific 2-hydroxyacid dehydrogenase family.</text>
</comment>
<dbReference type="InterPro" id="IPR050223">
    <property type="entry name" value="D-isomer_2-hydroxyacid_DH"/>
</dbReference>
<feature type="domain" description="D-isomer specific 2-hydroxyacid dehydrogenase catalytic" evidence="4">
    <location>
        <begin position="37"/>
        <end position="305"/>
    </location>
</feature>
<gene>
    <name evidence="6" type="ORF">A2799_02620</name>
</gene>
<dbReference type="PANTHER" id="PTHR10996">
    <property type="entry name" value="2-HYDROXYACID DEHYDROGENASE-RELATED"/>
    <property type="match status" value="1"/>
</dbReference>
<dbReference type="Pfam" id="PF02826">
    <property type="entry name" value="2-Hacid_dh_C"/>
    <property type="match status" value="1"/>
</dbReference>
<feature type="domain" description="D-isomer specific 2-hydroxyacid dehydrogenase NAD-binding" evidence="5">
    <location>
        <begin position="113"/>
        <end position="253"/>
    </location>
</feature>
<comment type="caution">
    <text evidence="6">The sequence shown here is derived from an EMBL/GenBank/DDBJ whole genome shotgun (WGS) entry which is preliminary data.</text>
</comment>
<dbReference type="EMBL" id="MFZH01000012">
    <property type="protein sequence ID" value="OGK19388.1"/>
    <property type="molecule type" value="Genomic_DNA"/>
</dbReference>
<organism evidence="6 7">
    <name type="scientific">Candidatus Roizmanbacteria bacterium RIFCSPHIGHO2_01_FULL_39_24</name>
    <dbReference type="NCBI Taxonomy" id="1802032"/>
    <lineage>
        <taxon>Bacteria</taxon>
        <taxon>Candidatus Roizmaniibacteriota</taxon>
    </lineage>
</organism>
<keyword evidence="2" id="KW-0520">NAD</keyword>
<dbReference type="GO" id="GO:0051287">
    <property type="term" value="F:NAD binding"/>
    <property type="evidence" value="ECO:0007669"/>
    <property type="project" value="InterPro"/>
</dbReference>
<accession>A0A1F7GKD1</accession>
<dbReference type="InterPro" id="IPR036291">
    <property type="entry name" value="NAD(P)-bd_dom_sf"/>
</dbReference>
<protein>
    <recommendedName>
        <fullName evidence="8">D-isomer specific 2-hydroxyacid dehydrogenase NAD-binding domain-containing protein</fullName>
    </recommendedName>
</protein>
<sequence length="305" mass="34475">MKVIFAAPKTNFPPQLLEKLVRYAEYQFFEENPIDIRNIKELKEPGDKILIPFPEPMAWKFPNEYIKEIPDLKAICLSTTAFSWVDGELARSLNIPLTYVPNVPNGVAEGAIFAMLALAKRWATSFKNKSFEFKPSNFLLEIQGKTIGIIGLGKIGSRIAQIGEGMGGEIVYWSKHTRNNKYKYLELEELMKTADFIFPAASVTPETEKFITKELLDMMKPTASLIAIVNTKIIDIEYVLEKAQKGEIFGLAIQSGTTTVEDYEGNVFVTQENNWYTKETVETKMTTLINTIISVIEDKPINVVN</sequence>
<evidence type="ECO:0000259" key="5">
    <source>
        <dbReference type="Pfam" id="PF02826"/>
    </source>
</evidence>